<dbReference type="GO" id="GO:0008104">
    <property type="term" value="P:intracellular protein localization"/>
    <property type="evidence" value="ECO:0007669"/>
    <property type="project" value="TreeGrafter"/>
</dbReference>
<proteinExistence type="predicted"/>
<dbReference type="GO" id="GO:0045197">
    <property type="term" value="P:establishment or maintenance of epithelial cell apical/basal polarity"/>
    <property type="evidence" value="ECO:0007669"/>
    <property type="project" value="TreeGrafter"/>
</dbReference>
<protein>
    <recommendedName>
        <fullName evidence="2">PDZ domain-containing protein</fullName>
    </recommendedName>
</protein>
<evidence type="ECO:0000259" key="2">
    <source>
        <dbReference type="PROSITE" id="PS50106"/>
    </source>
</evidence>
<name>A0A7J7X0W1_PIPKU</name>
<reference evidence="3 4" key="1">
    <citation type="journal article" date="2020" name="Nature">
        <title>Six reference-quality genomes reveal evolution of bat adaptations.</title>
        <authorList>
            <person name="Jebb D."/>
            <person name="Huang Z."/>
            <person name="Pippel M."/>
            <person name="Hughes G.M."/>
            <person name="Lavrichenko K."/>
            <person name="Devanna P."/>
            <person name="Winkler S."/>
            <person name="Jermiin L.S."/>
            <person name="Skirmuntt E.C."/>
            <person name="Katzourakis A."/>
            <person name="Burkitt-Gray L."/>
            <person name="Ray D.A."/>
            <person name="Sullivan K.A.M."/>
            <person name="Roscito J.G."/>
            <person name="Kirilenko B.M."/>
            <person name="Davalos L.M."/>
            <person name="Corthals A.P."/>
            <person name="Power M.L."/>
            <person name="Jones G."/>
            <person name="Ransome R.D."/>
            <person name="Dechmann D.K.N."/>
            <person name="Locatelli A.G."/>
            <person name="Puechmaille S.J."/>
            <person name="Fedrigo O."/>
            <person name="Jarvis E.D."/>
            <person name="Hiller M."/>
            <person name="Vernes S.C."/>
            <person name="Myers E.W."/>
            <person name="Teeling E.C."/>
        </authorList>
    </citation>
    <scope>NUCLEOTIDE SEQUENCE [LARGE SCALE GENOMIC DNA]</scope>
    <source>
        <strain evidence="3">MPipKuh1</strain>
        <tissue evidence="3">Flight muscle</tissue>
    </source>
</reference>
<dbReference type="EMBL" id="JACAGB010000009">
    <property type="protein sequence ID" value="KAF6343020.1"/>
    <property type="molecule type" value="Genomic_DNA"/>
</dbReference>
<dbReference type="InterPro" id="IPR036034">
    <property type="entry name" value="PDZ_sf"/>
</dbReference>
<dbReference type="Proteomes" id="UP000558488">
    <property type="component" value="Unassembled WGS sequence"/>
</dbReference>
<feature type="region of interest" description="Disordered" evidence="1">
    <location>
        <begin position="159"/>
        <end position="179"/>
    </location>
</feature>
<dbReference type="Pfam" id="PF00595">
    <property type="entry name" value="PDZ"/>
    <property type="match status" value="1"/>
</dbReference>
<sequence length="179" mass="19407">MHIPIIWFHVFPAANKEQYEQLSQSEKNNDYSGRCSPDSQSIDERSVKSAGLQAPQRTPRLTHQAEQMDSHPRLPQSTQLSGKPPAAPAPAPQSGFGTSVNRSAGLGVSVKGNWSKKNHEDLGIFVKSIINGGAASENGRLQVNDHLIAVNGESVSGKTNQNAMEALRRSMSTEGDYEE</sequence>
<dbReference type="GO" id="GO:0007155">
    <property type="term" value="P:cell adhesion"/>
    <property type="evidence" value="ECO:0007669"/>
    <property type="project" value="TreeGrafter"/>
</dbReference>
<evidence type="ECO:0000313" key="4">
    <source>
        <dbReference type="Proteomes" id="UP000558488"/>
    </source>
</evidence>
<dbReference type="GO" id="GO:0005938">
    <property type="term" value="C:cell cortex"/>
    <property type="evidence" value="ECO:0007669"/>
    <property type="project" value="TreeGrafter"/>
</dbReference>
<feature type="compositionally biased region" description="Polar residues" evidence="1">
    <location>
        <begin position="55"/>
        <end position="65"/>
    </location>
</feature>
<dbReference type="InterPro" id="IPR001478">
    <property type="entry name" value="PDZ"/>
</dbReference>
<feature type="region of interest" description="Disordered" evidence="1">
    <location>
        <begin position="19"/>
        <end position="100"/>
    </location>
</feature>
<dbReference type="GO" id="GO:0016324">
    <property type="term" value="C:apical plasma membrane"/>
    <property type="evidence" value="ECO:0007669"/>
    <property type="project" value="TreeGrafter"/>
</dbReference>
<evidence type="ECO:0000313" key="3">
    <source>
        <dbReference type="EMBL" id="KAF6343020.1"/>
    </source>
</evidence>
<dbReference type="InterPro" id="IPR052213">
    <property type="entry name" value="PAR3"/>
</dbReference>
<dbReference type="GO" id="GO:0043296">
    <property type="term" value="C:apical junction complex"/>
    <property type="evidence" value="ECO:0007669"/>
    <property type="project" value="TreeGrafter"/>
</dbReference>
<dbReference type="GO" id="GO:0030010">
    <property type="term" value="P:establishment of cell polarity"/>
    <property type="evidence" value="ECO:0007669"/>
    <property type="project" value="TreeGrafter"/>
</dbReference>
<dbReference type="SUPFAM" id="SSF50156">
    <property type="entry name" value="PDZ domain-like"/>
    <property type="match status" value="1"/>
</dbReference>
<organism evidence="3 4">
    <name type="scientific">Pipistrellus kuhlii</name>
    <name type="common">Kuhl's pipistrelle</name>
    <dbReference type="NCBI Taxonomy" id="59472"/>
    <lineage>
        <taxon>Eukaryota</taxon>
        <taxon>Metazoa</taxon>
        <taxon>Chordata</taxon>
        <taxon>Craniata</taxon>
        <taxon>Vertebrata</taxon>
        <taxon>Euteleostomi</taxon>
        <taxon>Mammalia</taxon>
        <taxon>Eutheria</taxon>
        <taxon>Laurasiatheria</taxon>
        <taxon>Chiroptera</taxon>
        <taxon>Yangochiroptera</taxon>
        <taxon>Vespertilionidae</taxon>
        <taxon>Pipistrellus</taxon>
    </lineage>
</organism>
<dbReference type="PROSITE" id="PS50106">
    <property type="entry name" value="PDZ"/>
    <property type="match status" value="1"/>
</dbReference>
<comment type="caution">
    <text evidence="3">The sequence shown here is derived from an EMBL/GenBank/DDBJ whole genome shotgun (WGS) entry which is preliminary data.</text>
</comment>
<dbReference type="SMART" id="SM00228">
    <property type="entry name" value="PDZ"/>
    <property type="match status" value="1"/>
</dbReference>
<keyword evidence="4" id="KW-1185">Reference proteome</keyword>
<dbReference type="Gene3D" id="2.30.42.10">
    <property type="match status" value="1"/>
</dbReference>
<accession>A0A7J7X0W1</accession>
<dbReference type="GO" id="GO:0051660">
    <property type="term" value="P:establishment of centrosome localization"/>
    <property type="evidence" value="ECO:0007669"/>
    <property type="project" value="TreeGrafter"/>
</dbReference>
<dbReference type="GO" id="GO:0000226">
    <property type="term" value="P:microtubule cytoskeleton organization"/>
    <property type="evidence" value="ECO:0007669"/>
    <property type="project" value="TreeGrafter"/>
</dbReference>
<gene>
    <name evidence="3" type="ORF">mPipKuh1_010746</name>
</gene>
<dbReference type="AlphaFoldDB" id="A0A7J7X0W1"/>
<evidence type="ECO:0000256" key="1">
    <source>
        <dbReference type="SAM" id="MobiDB-lite"/>
    </source>
</evidence>
<dbReference type="PANTHER" id="PTHR16484">
    <property type="entry name" value="PARTITIONING DEFECTIVE 3 RELATED"/>
    <property type="match status" value="1"/>
</dbReference>
<dbReference type="GO" id="GO:0005912">
    <property type="term" value="C:adherens junction"/>
    <property type="evidence" value="ECO:0007669"/>
    <property type="project" value="TreeGrafter"/>
</dbReference>
<dbReference type="GO" id="GO:0035091">
    <property type="term" value="F:phosphatidylinositol binding"/>
    <property type="evidence" value="ECO:0007669"/>
    <property type="project" value="TreeGrafter"/>
</dbReference>
<feature type="domain" description="PDZ" evidence="2">
    <location>
        <begin position="106"/>
        <end position="170"/>
    </location>
</feature>
<dbReference type="PANTHER" id="PTHR16484:SF10">
    <property type="entry name" value="PARTITIONING DEFECTIVE 3 HOMOLOG"/>
    <property type="match status" value="1"/>
</dbReference>